<dbReference type="OMA" id="VYNINGM"/>
<dbReference type="EMBL" id="JH795863">
    <property type="protein sequence ID" value="EJU01714.1"/>
    <property type="molecule type" value="Genomic_DNA"/>
</dbReference>
<feature type="non-terminal residue" evidence="1">
    <location>
        <position position="1"/>
    </location>
</feature>
<evidence type="ECO:0000313" key="1">
    <source>
        <dbReference type="EMBL" id="EJU01714.1"/>
    </source>
</evidence>
<organism evidence="1 2">
    <name type="scientific">Dacryopinax primogenitus (strain DJM 731)</name>
    <name type="common">Brown rot fungus</name>
    <dbReference type="NCBI Taxonomy" id="1858805"/>
    <lineage>
        <taxon>Eukaryota</taxon>
        <taxon>Fungi</taxon>
        <taxon>Dikarya</taxon>
        <taxon>Basidiomycota</taxon>
        <taxon>Agaricomycotina</taxon>
        <taxon>Dacrymycetes</taxon>
        <taxon>Dacrymycetales</taxon>
        <taxon>Dacrymycetaceae</taxon>
        <taxon>Dacryopinax</taxon>
    </lineage>
</organism>
<accession>M5FYY8</accession>
<protein>
    <submittedName>
        <fullName evidence="1">Uncharacterized protein</fullName>
    </submittedName>
</protein>
<dbReference type="Proteomes" id="UP000030653">
    <property type="component" value="Unassembled WGS sequence"/>
</dbReference>
<feature type="non-terminal residue" evidence="1">
    <location>
        <position position="68"/>
    </location>
</feature>
<sequence>PVYNINGMPNKTGAIQHTVDLITGYREHTEHTTFHVTGLGYKEVLIGHPWLMQHNVDIDWMTGKVLMT</sequence>
<proteinExistence type="predicted"/>
<dbReference type="HOGENOM" id="CLU_000384_32_2_1"/>
<dbReference type="Gene3D" id="2.40.70.10">
    <property type="entry name" value="Acid Proteases"/>
    <property type="match status" value="1"/>
</dbReference>
<evidence type="ECO:0000313" key="2">
    <source>
        <dbReference type="Proteomes" id="UP000030653"/>
    </source>
</evidence>
<dbReference type="RefSeq" id="XP_040628611.1">
    <property type="nucleotide sequence ID" value="XM_040774456.1"/>
</dbReference>
<dbReference type="OrthoDB" id="128646at2759"/>
<dbReference type="InterPro" id="IPR021109">
    <property type="entry name" value="Peptidase_aspartic_dom_sf"/>
</dbReference>
<gene>
    <name evidence="1" type="ORF">DACRYDRAFT_39113</name>
</gene>
<dbReference type="STRING" id="1858805.M5FYY8"/>
<reference evidence="1 2" key="1">
    <citation type="journal article" date="2012" name="Science">
        <title>The Paleozoic origin of enzymatic lignin decomposition reconstructed from 31 fungal genomes.</title>
        <authorList>
            <person name="Floudas D."/>
            <person name="Binder M."/>
            <person name="Riley R."/>
            <person name="Barry K."/>
            <person name="Blanchette R.A."/>
            <person name="Henrissat B."/>
            <person name="Martinez A.T."/>
            <person name="Otillar R."/>
            <person name="Spatafora J.W."/>
            <person name="Yadav J.S."/>
            <person name="Aerts A."/>
            <person name="Benoit I."/>
            <person name="Boyd A."/>
            <person name="Carlson A."/>
            <person name="Copeland A."/>
            <person name="Coutinho P.M."/>
            <person name="de Vries R.P."/>
            <person name="Ferreira P."/>
            <person name="Findley K."/>
            <person name="Foster B."/>
            <person name="Gaskell J."/>
            <person name="Glotzer D."/>
            <person name="Gorecki P."/>
            <person name="Heitman J."/>
            <person name="Hesse C."/>
            <person name="Hori C."/>
            <person name="Igarashi K."/>
            <person name="Jurgens J.A."/>
            <person name="Kallen N."/>
            <person name="Kersten P."/>
            <person name="Kohler A."/>
            <person name="Kuees U."/>
            <person name="Kumar T.K.A."/>
            <person name="Kuo A."/>
            <person name="LaButti K."/>
            <person name="Larrondo L.F."/>
            <person name="Lindquist E."/>
            <person name="Ling A."/>
            <person name="Lombard V."/>
            <person name="Lucas S."/>
            <person name="Lundell T."/>
            <person name="Martin R."/>
            <person name="McLaughlin D.J."/>
            <person name="Morgenstern I."/>
            <person name="Morin E."/>
            <person name="Murat C."/>
            <person name="Nagy L.G."/>
            <person name="Nolan M."/>
            <person name="Ohm R.A."/>
            <person name="Patyshakuliyeva A."/>
            <person name="Rokas A."/>
            <person name="Ruiz-Duenas F.J."/>
            <person name="Sabat G."/>
            <person name="Salamov A."/>
            <person name="Samejima M."/>
            <person name="Schmutz J."/>
            <person name="Slot J.C."/>
            <person name="St John F."/>
            <person name="Stenlid J."/>
            <person name="Sun H."/>
            <person name="Sun S."/>
            <person name="Syed K."/>
            <person name="Tsang A."/>
            <person name="Wiebenga A."/>
            <person name="Young D."/>
            <person name="Pisabarro A."/>
            <person name="Eastwood D.C."/>
            <person name="Martin F."/>
            <person name="Cullen D."/>
            <person name="Grigoriev I.V."/>
            <person name="Hibbett D.S."/>
        </authorList>
    </citation>
    <scope>NUCLEOTIDE SEQUENCE [LARGE SCALE GENOMIC DNA]</scope>
    <source>
        <strain evidence="1 2">DJM-731 SS1</strain>
    </source>
</reference>
<name>M5FYY8_DACPD</name>
<dbReference type="GeneID" id="63689518"/>
<dbReference type="AlphaFoldDB" id="M5FYY8"/>
<keyword evidence="2" id="KW-1185">Reference proteome</keyword>